<proteinExistence type="predicted"/>
<evidence type="ECO:0000313" key="2">
    <source>
        <dbReference type="Proteomes" id="UP001497700"/>
    </source>
</evidence>
<dbReference type="EMBL" id="MU393482">
    <property type="protein sequence ID" value="KAI4864712.1"/>
    <property type="molecule type" value="Genomic_DNA"/>
</dbReference>
<dbReference type="Proteomes" id="UP001497700">
    <property type="component" value="Unassembled WGS sequence"/>
</dbReference>
<reference evidence="1 2" key="1">
    <citation type="journal article" date="2022" name="New Phytol.">
        <title>Ecological generalism drives hyperdiversity of secondary metabolite gene clusters in xylarialean endophytes.</title>
        <authorList>
            <person name="Franco M.E.E."/>
            <person name="Wisecaver J.H."/>
            <person name="Arnold A.E."/>
            <person name="Ju Y.M."/>
            <person name="Slot J.C."/>
            <person name="Ahrendt S."/>
            <person name="Moore L.P."/>
            <person name="Eastman K.E."/>
            <person name="Scott K."/>
            <person name="Konkel Z."/>
            <person name="Mondo S.J."/>
            <person name="Kuo A."/>
            <person name="Hayes R.D."/>
            <person name="Haridas S."/>
            <person name="Andreopoulos B."/>
            <person name="Riley R."/>
            <person name="LaButti K."/>
            <person name="Pangilinan J."/>
            <person name="Lipzen A."/>
            <person name="Amirebrahimi M."/>
            <person name="Yan J."/>
            <person name="Adam C."/>
            <person name="Keymanesh K."/>
            <person name="Ng V."/>
            <person name="Louie K."/>
            <person name="Northen T."/>
            <person name="Drula E."/>
            <person name="Henrissat B."/>
            <person name="Hsieh H.M."/>
            <person name="Youens-Clark K."/>
            <person name="Lutzoni F."/>
            <person name="Miadlikowska J."/>
            <person name="Eastwood D.C."/>
            <person name="Hamelin R.C."/>
            <person name="Grigoriev I.V."/>
            <person name="U'Ren J.M."/>
        </authorList>
    </citation>
    <scope>NUCLEOTIDE SEQUENCE [LARGE SCALE GENOMIC DNA]</scope>
    <source>
        <strain evidence="1 2">CBS 119005</strain>
    </source>
</reference>
<evidence type="ECO:0000313" key="1">
    <source>
        <dbReference type="EMBL" id="KAI4864712.1"/>
    </source>
</evidence>
<protein>
    <submittedName>
        <fullName evidence="1">Nucleoside-diphosphate-sugar epimerase</fullName>
    </submittedName>
</protein>
<keyword evidence="2" id="KW-1185">Reference proteome</keyword>
<organism evidence="1 2">
    <name type="scientific">Hypoxylon rubiginosum</name>
    <dbReference type="NCBI Taxonomy" id="110542"/>
    <lineage>
        <taxon>Eukaryota</taxon>
        <taxon>Fungi</taxon>
        <taxon>Dikarya</taxon>
        <taxon>Ascomycota</taxon>
        <taxon>Pezizomycotina</taxon>
        <taxon>Sordariomycetes</taxon>
        <taxon>Xylariomycetidae</taxon>
        <taxon>Xylariales</taxon>
        <taxon>Hypoxylaceae</taxon>
        <taxon>Hypoxylon</taxon>
    </lineage>
</organism>
<comment type="caution">
    <text evidence="1">The sequence shown here is derived from an EMBL/GenBank/DDBJ whole genome shotgun (WGS) entry which is preliminary data.</text>
</comment>
<sequence>MHIILTGATGLVGAGTLDAMIKMKDITKISILSRRPVKMAEDVKDPRINVIIHKDFEKYDSELLSQLKGASGCVWALGISQTQVGKEEYVKITKDYALAASKAFQTLASEQEPFNFVYVSGGGATTEPGRFSAIYARTKGETELALAEMRKANPVFHASSIRPAFVDYAKHEAIKPYIPVPNLTYRIFLPVLGPGIRCGLPWAWSPTEELGRFMTEMAMGRYKNQFTQGKDIQMIGEFPILENSAFRRLAGLDGK</sequence>
<name>A0ACB9YZ74_9PEZI</name>
<accession>A0ACB9YZ74</accession>
<gene>
    <name evidence="1" type="ORF">F4820DRAFT_422793</name>
</gene>